<sequence length="318" mass="36972">MRIVPASFTILDELDRQSMARRIEFCGRLCYKSEEKINADSTEPFIRKVMEHGHNSVMEMAALTLRVRCETEAIIDQFLAIQPKFLQLDRPDKREKNLLLSGTVRAFRELFQSHPNVKLIKGVTAFLAGRYPLFFFDLAGRRGFLAQTGVEVEKISLAEVEELSADLLAKHRYLAVRFVTNRAVTHEIVRHRPCSFLQESQRYCRYSQDKFGNEVTFIKPLFFAEGSEEYRLWERAMVETERIYLQLLTTASPQAARTVLPNSCKTEIIVYANLLEWLHIFRLRTTRAAEPSMREVMNPLLIEMQRRYPIIFAGIQGE</sequence>
<dbReference type="Gene3D" id="3.30.1360.170">
    <property type="match status" value="2"/>
</dbReference>
<dbReference type="CDD" id="cd20175">
    <property type="entry name" value="ThyX"/>
    <property type="match status" value="1"/>
</dbReference>
<organism evidence="1">
    <name type="scientific">Desulfurivibrio alkaliphilus</name>
    <dbReference type="NCBI Taxonomy" id="427923"/>
    <lineage>
        <taxon>Bacteria</taxon>
        <taxon>Pseudomonadati</taxon>
        <taxon>Thermodesulfobacteriota</taxon>
        <taxon>Desulfobulbia</taxon>
        <taxon>Desulfobulbales</taxon>
        <taxon>Desulfobulbaceae</taxon>
        <taxon>Desulfurivibrio</taxon>
    </lineage>
</organism>
<dbReference type="SUPFAM" id="SSF69796">
    <property type="entry name" value="Thymidylate synthase-complementing protein Thy1"/>
    <property type="match status" value="2"/>
</dbReference>
<gene>
    <name evidence="1" type="ORF">ENN98_05545</name>
</gene>
<evidence type="ECO:0000313" key="1">
    <source>
        <dbReference type="EMBL" id="HET98141.1"/>
    </source>
</evidence>
<dbReference type="Proteomes" id="UP000885986">
    <property type="component" value="Unassembled WGS sequence"/>
</dbReference>
<accession>A0A7C2TL16</accession>
<dbReference type="GO" id="GO:0070402">
    <property type="term" value="F:NADPH binding"/>
    <property type="evidence" value="ECO:0007669"/>
    <property type="project" value="TreeGrafter"/>
</dbReference>
<dbReference type="InterPro" id="IPR036098">
    <property type="entry name" value="Thymidylate_synthase_ThyX_sf"/>
</dbReference>
<dbReference type="GO" id="GO:0004799">
    <property type="term" value="F:thymidylate synthase activity"/>
    <property type="evidence" value="ECO:0007669"/>
    <property type="project" value="TreeGrafter"/>
</dbReference>
<proteinExistence type="predicted"/>
<dbReference type="GO" id="GO:0050797">
    <property type="term" value="F:thymidylate synthase (FAD) activity"/>
    <property type="evidence" value="ECO:0007669"/>
    <property type="project" value="InterPro"/>
</dbReference>
<dbReference type="AlphaFoldDB" id="A0A7C2TL16"/>
<dbReference type="PANTHER" id="PTHR34934">
    <property type="entry name" value="FLAVIN-DEPENDENT THYMIDYLATE SYNTHASE"/>
    <property type="match status" value="1"/>
</dbReference>
<reference evidence="1" key="1">
    <citation type="journal article" date="2020" name="mSystems">
        <title>Genome- and Community-Level Interaction Insights into Carbon Utilization and Element Cycling Functions of Hydrothermarchaeota in Hydrothermal Sediment.</title>
        <authorList>
            <person name="Zhou Z."/>
            <person name="Liu Y."/>
            <person name="Xu W."/>
            <person name="Pan J."/>
            <person name="Luo Z.H."/>
            <person name="Li M."/>
        </authorList>
    </citation>
    <scope>NUCLEOTIDE SEQUENCE [LARGE SCALE GENOMIC DNA]</scope>
    <source>
        <strain evidence="1">SpSt-1224</strain>
    </source>
</reference>
<dbReference type="Pfam" id="PF02511">
    <property type="entry name" value="Thy1"/>
    <property type="match status" value="2"/>
</dbReference>
<protein>
    <submittedName>
        <fullName evidence="1">FAD-dependent thymidylate synthase</fullName>
    </submittedName>
</protein>
<dbReference type="InterPro" id="IPR003669">
    <property type="entry name" value="Thymidylate_synthase_ThyX"/>
</dbReference>
<name>A0A7C2TL16_9BACT</name>
<comment type="caution">
    <text evidence="1">The sequence shown here is derived from an EMBL/GenBank/DDBJ whole genome shotgun (WGS) entry which is preliminary data.</text>
</comment>
<dbReference type="PANTHER" id="PTHR34934:SF1">
    <property type="entry name" value="FLAVIN-DEPENDENT THYMIDYLATE SYNTHASE"/>
    <property type="match status" value="1"/>
</dbReference>
<dbReference type="PROSITE" id="PS51331">
    <property type="entry name" value="THYX"/>
    <property type="match status" value="1"/>
</dbReference>
<dbReference type="GO" id="GO:0050660">
    <property type="term" value="F:flavin adenine dinucleotide binding"/>
    <property type="evidence" value="ECO:0007669"/>
    <property type="project" value="InterPro"/>
</dbReference>
<dbReference type="EMBL" id="DSDS01000130">
    <property type="protein sequence ID" value="HET98141.1"/>
    <property type="molecule type" value="Genomic_DNA"/>
</dbReference>
<dbReference type="GO" id="GO:0006231">
    <property type="term" value="P:dTMP biosynthetic process"/>
    <property type="evidence" value="ECO:0007669"/>
    <property type="project" value="InterPro"/>
</dbReference>